<name>A0A6L5Z0M3_9RHOB</name>
<reference evidence="2 3" key="1">
    <citation type="submission" date="2019-10" db="EMBL/GenBank/DDBJ databases">
        <title>Cognatihalovulum marinum gen. nov. sp. nov., a new member of the family Rhodobacteraceae isolated from deep seawater of the Northwest Indian Ocean.</title>
        <authorList>
            <person name="Ruan C."/>
            <person name="Wang J."/>
            <person name="Zheng X."/>
            <person name="Song L."/>
            <person name="Zhu Y."/>
            <person name="Huang Y."/>
            <person name="Lu Z."/>
            <person name="Du W."/>
            <person name="Huang L."/>
            <person name="Dai X."/>
        </authorList>
    </citation>
    <scope>NUCLEOTIDE SEQUENCE [LARGE SCALE GENOMIC DNA]</scope>
    <source>
        <strain evidence="2 3">2CG4</strain>
    </source>
</reference>
<dbReference type="AlphaFoldDB" id="A0A6L5Z0M3"/>
<dbReference type="Pfam" id="PF10517">
    <property type="entry name" value="DM13"/>
    <property type="match status" value="1"/>
</dbReference>
<protein>
    <submittedName>
        <fullName evidence="2">Twin-arginine translocation pathway signal protein</fullName>
    </submittedName>
</protein>
<gene>
    <name evidence="2" type="ORF">GE300_08380</name>
</gene>
<organism evidence="2 3">
    <name type="scientific">Halovulum marinum</name>
    <dbReference type="NCBI Taxonomy" id="2662447"/>
    <lineage>
        <taxon>Bacteria</taxon>
        <taxon>Pseudomonadati</taxon>
        <taxon>Pseudomonadota</taxon>
        <taxon>Alphaproteobacteria</taxon>
        <taxon>Rhodobacterales</taxon>
        <taxon>Paracoccaceae</taxon>
        <taxon>Halovulum</taxon>
    </lineage>
</organism>
<proteinExistence type="predicted"/>
<keyword evidence="3" id="KW-1185">Reference proteome</keyword>
<dbReference type="Proteomes" id="UP000474957">
    <property type="component" value="Unassembled WGS sequence"/>
</dbReference>
<accession>A0A6L5Z0M3</accession>
<dbReference type="PROSITE" id="PS51549">
    <property type="entry name" value="DM13"/>
    <property type="match status" value="1"/>
</dbReference>
<evidence type="ECO:0000259" key="1">
    <source>
        <dbReference type="PROSITE" id="PS51549"/>
    </source>
</evidence>
<comment type="caution">
    <text evidence="2">The sequence shown here is derived from an EMBL/GenBank/DDBJ whole genome shotgun (WGS) entry which is preliminary data.</text>
</comment>
<dbReference type="InterPro" id="IPR019545">
    <property type="entry name" value="DM13_domain"/>
</dbReference>
<evidence type="ECO:0000313" key="2">
    <source>
        <dbReference type="EMBL" id="MSU89632.1"/>
    </source>
</evidence>
<evidence type="ECO:0000313" key="3">
    <source>
        <dbReference type="Proteomes" id="UP000474957"/>
    </source>
</evidence>
<sequence length="150" mass="15834">MDRGGVTGQAAGIRTRQGVIRMPTRRIFVTGLIAVPLPLFSGALRAQTLASGRFTGASGHVTSGTGGLVVQDGATWVSLAEDFRFDGAPDPKVALGRGGYDPSTILGPLKSDSGAQSYRLPESIDPAAYDEIWIWCEQFDVPLGSARLSR</sequence>
<feature type="domain" description="DM13" evidence="1">
    <location>
        <begin position="52"/>
        <end position="149"/>
    </location>
</feature>
<dbReference type="EMBL" id="WIND01000004">
    <property type="protein sequence ID" value="MSU89632.1"/>
    <property type="molecule type" value="Genomic_DNA"/>
</dbReference>